<dbReference type="AlphaFoldDB" id="A0A8S4QZ15"/>
<dbReference type="EMBL" id="CAKXAJ010019910">
    <property type="protein sequence ID" value="CAH2219375.1"/>
    <property type="molecule type" value="Genomic_DNA"/>
</dbReference>
<reference evidence="1" key="1">
    <citation type="submission" date="2022-03" db="EMBL/GenBank/DDBJ databases">
        <authorList>
            <person name="Lindestad O."/>
        </authorList>
    </citation>
    <scope>NUCLEOTIDE SEQUENCE</scope>
</reference>
<sequence>MINIITTATDCRPLLYVGSSKIHDVGRLLPAFFGFRSGLRVTQQLCLRDEIRNEEIRRGTRVTDIAHRVSKLNWYFCGKQKTDGRWGLQVHEAGIVTSMIYLL</sequence>
<accession>A0A8S4QZ15</accession>
<comment type="caution">
    <text evidence="1">The sequence shown here is derived from an EMBL/GenBank/DDBJ whole genome shotgun (WGS) entry which is preliminary data.</text>
</comment>
<organism evidence="1 2">
    <name type="scientific">Pararge aegeria aegeria</name>
    <dbReference type="NCBI Taxonomy" id="348720"/>
    <lineage>
        <taxon>Eukaryota</taxon>
        <taxon>Metazoa</taxon>
        <taxon>Ecdysozoa</taxon>
        <taxon>Arthropoda</taxon>
        <taxon>Hexapoda</taxon>
        <taxon>Insecta</taxon>
        <taxon>Pterygota</taxon>
        <taxon>Neoptera</taxon>
        <taxon>Endopterygota</taxon>
        <taxon>Lepidoptera</taxon>
        <taxon>Glossata</taxon>
        <taxon>Ditrysia</taxon>
        <taxon>Papilionoidea</taxon>
        <taxon>Nymphalidae</taxon>
        <taxon>Satyrinae</taxon>
        <taxon>Satyrini</taxon>
        <taxon>Parargina</taxon>
        <taxon>Pararge</taxon>
    </lineage>
</organism>
<dbReference type="OrthoDB" id="407509at2759"/>
<evidence type="ECO:0000313" key="1">
    <source>
        <dbReference type="EMBL" id="CAH2219375.1"/>
    </source>
</evidence>
<keyword evidence="2" id="KW-1185">Reference proteome</keyword>
<dbReference type="Proteomes" id="UP000838756">
    <property type="component" value="Unassembled WGS sequence"/>
</dbReference>
<gene>
    <name evidence="1" type="primary">jg22712</name>
    <name evidence="1" type="ORF">PAEG_LOCUS6481</name>
</gene>
<proteinExistence type="predicted"/>
<protein>
    <submittedName>
        <fullName evidence="1">Jg22712 protein</fullName>
    </submittedName>
</protein>
<evidence type="ECO:0000313" key="2">
    <source>
        <dbReference type="Proteomes" id="UP000838756"/>
    </source>
</evidence>
<name>A0A8S4QZ15_9NEOP</name>